<evidence type="ECO:0000313" key="1">
    <source>
        <dbReference type="EMBL" id="MDK2124148.1"/>
    </source>
</evidence>
<dbReference type="Proteomes" id="UP001172778">
    <property type="component" value="Unassembled WGS sequence"/>
</dbReference>
<evidence type="ECO:0000313" key="2">
    <source>
        <dbReference type="Proteomes" id="UP001172778"/>
    </source>
</evidence>
<keyword evidence="2" id="KW-1185">Reference proteome</keyword>
<dbReference type="EMBL" id="JARRAF010000008">
    <property type="protein sequence ID" value="MDK2124148.1"/>
    <property type="molecule type" value="Genomic_DNA"/>
</dbReference>
<proteinExistence type="predicted"/>
<reference evidence="1" key="1">
    <citation type="submission" date="2023-03" db="EMBL/GenBank/DDBJ databases">
        <title>Chitinimonas shenzhenensis gen. nov., sp. nov., a novel member of family Burkholderiaceae isolated from activated sludge collected in Shen Zhen, China.</title>
        <authorList>
            <person name="Wang X."/>
        </authorList>
    </citation>
    <scope>NUCLEOTIDE SEQUENCE</scope>
    <source>
        <strain evidence="1">DQS-5</strain>
    </source>
</reference>
<protein>
    <submittedName>
        <fullName evidence="1">Uncharacterized protein</fullName>
    </submittedName>
</protein>
<gene>
    <name evidence="1" type="ORF">PZA18_08820</name>
</gene>
<accession>A0ABT7DYL8</accession>
<name>A0ABT7DYL8_9NEIS</name>
<sequence length="120" mass="12405">MRPLLVSFGLPGQPDGIAGADHLQQEGTVGGIEAQQLGVGEDFTDRDRRRAPAGGPARAQIMEGLPPAQTVRLQLGLGGQGGGTLAGFGLDCLQQRLLRAPLQPPAQAVTQFFTVACSCS</sequence>
<comment type="caution">
    <text evidence="1">The sequence shown here is derived from an EMBL/GenBank/DDBJ whole genome shotgun (WGS) entry which is preliminary data.</text>
</comment>
<dbReference type="RefSeq" id="WP_284100458.1">
    <property type="nucleotide sequence ID" value="NZ_JARRAF010000008.1"/>
</dbReference>
<organism evidence="1 2">
    <name type="scientific">Parachitinimonas caeni</name>
    <dbReference type="NCBI Taxonomy" id="3031301"/>
    <lineage>
        <taxon>Bacteria</taxon>
        <taxon>Pseudomonadati</taxon>
        <taxon>Pseudomonadota</taxon>
        <taxon>Betaproteobacteria</taxon>
        <taxon>Neisseriales</taxon>
        <taxon>Chitinibacteraceae</taxon>
        <taxon>Parachitinimonas</taxon>
    </lineage>
</organism>